<gene>
    <name evidence="4" type="ORF">ABQJ54_11825</name>
</gene>
<evidence type="ECO:0000313" key="4">
    <source>
        <dbReference type="EMBL" id="MEW9572440.1"/>
    </source>
</evidence>
<dbReference type="InterPro" id="IPR027385">
    <property type="entry name" value="Beta-barrel_OMP"/>
</dbReference>
<keyword evidence="1 2" id="KW-0732">Signal</keyword>
<evidence type="ECO:0000256" key="2">
    <source>
        <dbReference type="SAM" id="SignalP"/>
    </source>
</evidence>
<accession>A0ABV3QF97</accession>
<proteinExistence type="predicted"/>
<protein>
    <submittedName>
        <fullName evidence="4">Outer membrane protein</fullName>
    </submittedName>
</protein>
<name>A0ABV3QF97_9GAMM</name>
<dbReference type="Pfam" id="PF13505">
    <property type="entry name" value="OMP_b-brl"/>
    <property type="match status" value="1"/>
</dbReference>
<dbReference type="InterPro" id="IPR011250">
    <property type="entry name" value="OMP/PagP_B-barrel"/>
</dbReference>
<dbReference type="SUPFAM" id="SSF56925">
    <property type="entry name" value="OMPA-like"/>
    <property type="match status" value="1"/>
</dbReference>
<reference evidence="4 5" key="1">
    <citation type="submission" date="2024-06" db="EMBL/GenBank/DDBJ databases">
        <authorList>
            <person name="Woo H."/>
        </authorList>
    </citation>
    <scope>NUCLEOTIDE SEQUENCE [LARGE SCALE GENOMIC DNA]</scope>
    <source>
        <strain evidence="4 5">Si-c</strain>
    </source>
</reference>
<evidence type="ECO:0000259" key="3">
    <source>
        <dbReference type="Pfam" id="PF13505"/>
    </source>
</evidence>
<organism evidence="4 5">
    <name type="scientific">Rhodanobacter lycopersici</name>
    <dbReference type="NCBI Taxonomy" id="3162487"/>
    <lineage>
        <taxon>Bacteria</taxon>
        <taxon>Pseudomonadati</taxon>
        <taxon>Pseudomonadota</taxon>
        <taxon>Gammaproteobacteria</taxon>
        <taxon>Lysobacterales</taxon>
        <taxon>Rhodanobacteraceae</taxon>
        <taxon>Rhodanobacter</taxon>
    </lineage>
</organism>
<keyword evidence="5" id="KW-1185">Reference proteome</keyword>
<dbReference type="Proteomes" id="UP001556220">
    <property type="component" value="Unassembled WGS sequence"/>
</dbReference>
<sequence>MNKRIQMTIAAVLLAAASSGAMAADDGAFFINGNLGQSRYHDSGFGDKTDTAGAVRLGYDWNAGAFSFGAEGGYVDLGKASGMAYVPYGGVYGISAKTSGWLLGGNFKYHFANGMYLSSRMGYFRSTFDTSVSGIGSQDFSGNGAYAGVGFGYDFNRNFSLGVSYDRYHGRASIYDEKVGENIDMFSAFAEFRF</sequence>
<feature type="signal peptide" evidence="2">
    <location>
        <begin position="1"/>
        <end position="23"/>
    </location>
</feature>
<evidence type="ECO:0000256" key="1">
    <source>
        <dbReference type="ARBA" id="ARBA00022729"/>
    </source>
</evidence>
<comment type="caution">
    <text evidence="4">The sequence shown here is derived from an EMBL/GenBank/DDBJ whole genome shotgun (WGS) entry which is preliminary data.</text>
</comment>
<feature type="chain" id="PRO_5045650808" evidence="2">
    <location>
        <begin position="24"/>
        <end position="194"/>
    </location>
</feature>
<dbReference type="RefSeq" id="WP_367854511.1">
    <property type="nucleotide sequence ID" value="NZ_JBFOHK010000003.1"/>
</dbReference>
<feature type="domain" description="Outer membrane protein beta-barrel" evidence="3">
    <location>
        <begin position="10"/>
        <end position="171"/>
    </location>
</feature>
<evidence type="ECO:0000313" key="5">
    <source>
        <dbReference type="Proteomes" id="UP001556220"/>
    </source>
</evidence>
<dbReference type="Gene3D" id="2.40.160.20">
    <property type="match status" value="1"/>
</dbReference>
<dbReference type="EMBL" id="JBFOHK010000003">
    <property type="protein sequence ID" value="MEW9572440.1"/>
    <property type="molecule type" value="Genomic_DNA"/>
</dbReference>